<comment type="caution">
    <text evidence="4">The sequence shown here is derived from an EMBL/GenBank/DDBJ whole genome shotgun (WGS) entry which is preliminary data.</text>
</comment>
<dbReference type="GO" id="GO:0003677">
    <property type="term" value="F:DNA binding"/>
    <property type="evidence" value="ECO:0007669"/>
    <property type="project" value="UniProtKB-KW"/>
</dbReference>
<dbReference type="InterPro" id="IPR010992">
    <property type="entry name" value="IHF-like_DNA-bd_dom_sf"/>
</dbReference>
<protein>
    <submittedName>
        <fullName evidence="4">DNA-binding protein HU</fullName>
    </submittedName>
</protein>
<evidence type="ECO:0000256" key="3">
    <source>
        <dbReference type="RuleBase" id="RU003939"/>
    </source>
</evidence>
<accession>A0A1F6DL02</accession>
<dbReference type="Gene3D" id="4.10.520.10">
    <property type="entry name" value="IHF-like DNA-binding proteins"/>
    <property type="match status" value="1"/>
</dbReference>
<dbReference type="CDD" id="cd13831">
    <property type="entry name" value="HU"/>
    <property type="match status" value="1"/>
</dbReference>
<dbReference type="EMBL" id="MFLE01000013">
    <property type="protein sequence ID" value="OGG61980.1"/>
    <property type="molecule type" value="Genomic_DNA"/>
</dbReference>
<feature type="non-terminal residue" evidence="4">
    <location>
        <position position="1"/>
    </location>
</feature>
<name>A0A1F6DL02_9BACT</name>
<dbReference type="AlphaFoldDB" id="A0A1F6DL02"/>
<dbReference type="PANTHER" id="PTHR33175:SF3">
    <property type="entry name" value="DNA-BINDING PROTEIN HU-BETA"/>
    <property type="match status" value="1"/>
</dbReference>
<dbReference type="STRING" id="1798491.A3C87_01820"/>
<evidence type="ECO:0000313" key="5">
    <source>
        <dbReference type="Proteomes" id="UP000176511"/>
    </source>
</evidence>
<sequence>DVLGSTKADADRAVETVISSIITTLQKGEEVSIAGLGIFATKMRDARTGRNPRTGEAVEIPAVRVPKFRAAKALKDAVK</sequence>
<dbReference type="PANTHER" id="PTHR33175">
    <property type="entry name" value="DNA-BINDING PROTEIN HU"/>
    <property type="match status" value="1"/>
</dbReference>
<dbReference type="Proteomes" id="UP000176511">
    <property type="component" value="Unassembled WGS sequence"/>
</dbReference>
<proteinExistence type="inferred from homology"/>
<keyword evidence="2 4" id="KW-0238">DNA-binding</keyword>
<dbReference type="PRINTS" id="PR01727">
    <property type="entry name" value="DNABINDINGHU"/>
</dbReference>
<dbReference type="GO" id="GO:0030261">
    <property type="term" value="P:chromosome condensation"/>
    <property type="evidence" value="ECO:0007669"/>
    <property type="project" value="UniProtKB-KW"/>
</dbReference>
<evidence type="ECO:0000256" key="2">
    <source>
        <dbReference type="ARBA" id="ARBA00023125"/>
    </source>
</evidence>
<dbReference type="GO" id="GO:0030527">
    <property type="term" value="F:structural constituent of chromatin"/>
    <property type="evidence" value="ECO:0007669"/>
    <property type="project" value="InterPro"/>
</dbReference>
<dbReference type="Pfam" id="PF00216">
    <property type="entry name" value="Bac_DNA_binding"/>
    <property type="match status" value="1"/>
</dbReference>
<comment type="similarity">
    <text evidence="3">Belongs to the bacterial histone-like protein family.</text>
</comment>
<reference evidence="4 5" key="1">
    <citation type="journal article" date="2016" name="Nat. Commun.">
        <title>Thousands of microbial genomes shed light on interconnected biogeochemical processes in an aquifer system.</title>
        <authorList>
            <person name="Anantharaman K."/>
            <person name="Brown C.T."/>
            <person name="Hug L.A."/>
            <person name="Sharon I."/>
            <person name="Castelle C.J."/>
            <person name="Probst A.J."/>
            <person name="Thomas B.C."/>
            <person name="Singh A."/>
            <person name="Wilkins M.J."/>
            <person name="Karaoz U."/>
            <person name="Brodie E.L."/>
            <person name="Williams K.H."/>
            <person name="Hubbard S.S."/>
            <person name="Banfield J.F."/>
        </authorList>
    </citation>
    <scope>NUCLEOTIDE SEQUENCE [LARGE SCALE GENOMIC DNA]</scope>
</reference>
<keyword evidence="1" id="KW-0226">DNA condensation</keyword>
<dbReference type="SMART" id="SM00411">
    <property type="entry name" value="BHL"/>
    <property type="match status" value="1"/>
</dbReference>
<evidence type="ECO:0000256" key="1">
    <source>
        <dbReference type="ARBA" id="ARBA00023067"/>
    </source>
</evidence>
<organism evidence="4 5">
    <name type="scientific">Candidatus Kaiserbacteria bacterium RIFCSPHIGHO2_02_FULL_49_34</name>
    <dbReference type="NCBI Taxonomy" id="1798491"/>
    <lineage>
        <taxon>Bacteria</taxon>
        <taxon>Candidatus Kaiseribacteriota</taxon>
    </lineage>
</organism>
<dbReference type="InterPro" id="IPR000119">
    <property type="entry name" value="Hist_DNA-bd"/>
</dbReference>
<gene>
    <name evidence="4" type="ORF">A3C87_01820</name>
</gene>
<dbReference type="SUPFAM" id="SSF47729">
    <property type="entry name" value="IHF-like DNA-binding proteins"/>
    <property type="match status" value="1"/>
</dbReference>
<evidence type="ECO:0000313" key="4">
    <source>
        <dbReference type="EMBL" id="OGG61980.1"/>
    </source>
</evidence>